<accession>A0ABW6NCV6</accession>
<organism evidence="1 2">
    <name type="scientific">Streptomyces tibetensis</name>
    <dbReference type="NCBI Taxonomy" id="2382123"/>
    <lineage>
        <taxon>Bacteria</taxon>
        <taxon>Bacillati</taxon>
        <taxon>Actinomycetota</taxon>
        <taxon>Actinomycetes</taxon>
        <taxon>Kitasatosporales</taxon>
        <taxon>Streptomycetaceae</taxon>
        <taxon>Streptomyces</taxon>
    </lineage>
</organism>
<protein>
    <submittedName>
        <fullName evidence="1">Uncharacterized protein</fullName>
    </submittedName>
</protein>
<sequence length="182" mass="20185">MTTTSIETRAVRGRRVTYAYTSDKTQRPGVITDTKTAVNGTLLAMVRLDGARSSLHVPADHENLTYLDEIGEVPELPMGRFHPATTSLGFDFQYDGVVVCGFEDGDAVAVTADRAKAEAAIATFLREVEGIDDEPTVRESLGWMKPRWVVFEWEPEDAEFVWLMNPASEGDDQAVHVYYLPA</sequence>
<gene>
    <name evidence="1" type="ORF">ACFYQT_40300</name>
</gene>
<comment type="caution">
    <text evidence="1">The sequence shown here is derived from an EMBL/GenBank/DDBJ whole genome shotgun (WGS) entry which is preliminary data.</text>
</comment>
<dbReference type="EMBL" id="JBIAJP010000021">
    <property type="protein sequence ID" value="MFF0009640.1"/>
    <property type="molecule type" value="Genomic_DNA"/>
</dbReference>
<evidence type="ECO:0000313" key="2">
    <source>
        <dbReference type="Proteomes" id="UP001601422"/>
    </source>
</evidence>
<evidence type="ECO:0000313" key="1">
    <source>
        <dbReference type="EMBL" id="MFF0009640.1"/>
    </source>
</evidence>
<name>A0ABW6NCV6_9ACTN</name>
<dbReference type="Proteomes" id="UP001601422">
    <property type="component" value="Unassembled WGS sequence"/>
</dbReference>
<dbReference type="RefSeq" id="WP_389835637.1">
    <property type="nucleotide sequence ID" value="NZ_JBIAJP010000021.1"/>
</dbReference>
<keyword evidence="2" id="KW-1185">Reference proteome</keyword>
<reference evidence="1 2" key="1">
    <citation type="submission" date="2024-10" db="EMBL/GenBank/DDBJ databases">
        <title>The Natural Products Discovery Center: Release of the First 8490 Sequenced Strains for Exploring Actinobacteria Biosynthetic Diversity.</title>
        <authorList>
            <person name="Kalkreuter E."/>
            <person name="Kautsar S.A."/>
            <person name="Yang D."/>
            <person name="Bader C.D."/>
            <person name="Teijaro C.N."/>
            <person name="Fluegel L."/>
            <person name="Davis C.M."/>
            <person name="Simpson J.R."/>
            <person name="Lauterbach L."/>
            <person name="Steele A.D."/>
            <person name="Gui C."/>
            <person name="Meng S."/>
            <person name="Li G."/>
            <person name="Viehrig K."/>
            <person name="Ye F."/>
            <person name="Su P."/>
            <person name="Kiefer A.F."/>
            <person name="Nichols A."/>
            <person name="Cepeda A.J."/>
            <person name="Yan W."/>
            <person name="Fan B."/>
            <person name="Jiang Y."/>
            <person name="Adhikari A."/>
            <person name="Zheng C.-J."/>
            <person name="Schuster L."/>
            <person name="Cowan T.M."/>
            <person name="Smanski M.J."/>
            <person name="Chevrette M.G."/>
            <person name="De Carvalho L.P.S."/>
            <person name="Shen B."/>
        </authorList>
    </citation>
    <scope>NUCLEOTIDE SEQUENCE [LARGE SCALE GENOMIC DNA]</scope>
    <source>
        <strain evidence="1 2">NPDC005497</strain>
    </source>
</reference>
<proteinExistence type="predicted"/>